<name>A0A8S9JG58_BRACR</name>
<comment type="caution">
    <text evidence="1">The sequence shown here is derived from an EMBL/GenBank/DDBJ whole genome shotgun (WGS) entry which is preliminary data.</text>
</comment>
<reference evidence="1" key="1">
    <citation type="submission" date="2019-12" db="EMBL/GenBank/DDBJ databases">
        <title>Genome sequencing and annotation of Brassica cretica.</title>
        <authorList>
            <person name="Studholme D.J."/>
            <person name="Sarris P.F."/>
        </authorList>
    </citation>
    <scope>NUCLEOTIDE SEQUENCE</scope>
    <source>
        <strain evidence="1">PFS-001/15</strain>
        <tissue evidence="1">Leaf</tissue>
    </source>
</reference>
<evidence type="ECO:0000313" key="2">
    <source>
        <dbReference type="Proteomes" id="UP000712281"/>
    </source>
</evidence>
<dbReference type="InterPro" id="IPR012340">
    <property type="entry name" value="NA-bd_OB-fold"/>
</dbReference>
<evidence type="ECO:0000313" key="1">
    <source>
        <dbReference type="EMBL" id="KAF2580553.1"/>
    </source>
</evidence>
<organism evidence="1 2">
    <name type="scientific">Brassica cretica</name>
    <name type="common">Mustard</name>
    <dbReference type="NCBI Taxonomy" id="69181"/>
    <lineage>
        <taxon>Eukaryota</taxon>
        <taxon>Viridiplantae</taxon>
        <taxon>Streptophyta</taxon>
        <taxon>Embryophyta</taxon>
        <taxon>Tracheophyta</taxon>
        <taxon>Spermatophyta</taxon>
        <taxon>Magnoliopsida</taxon>
        <taxon>eudicotyledons</taxon>
        <taxon>Gunneridae</taxon>
        <taxon>Pentapetalae</taxon>
        <taxon>rosids</taxon>
        <taxon>malvids</taxon>
        <taxon>Brassicales</taxon>
        <taxon>Brassicaceae</taxon>
        <taxon>Brassiceae</taxon>
        <taxon>Brassica</taxon>
    </lineage>
</organism>
<accession>A0A8S9JG58</accession>
<dbReference type="CDD" id="cd04481">
    <property type="entry name" value="RPA1_DBD_B_like"/>
    <property type="match status" value="1"/>
</dbReference>
<dbReference type="Proteomes" id="UP000712281">
    <property type="component" value="Unassembled WGS sequence"/>
</dbReference>
<sequence>MEMTICGGYEDRFRGLEKQEGKWMEIFRVDVHRAYPGFQATKFRFILTSTRHTQVHITDPLNNWIYMDFKNIHEIPHMNHRDRNYLIDTTGVVFNTESHFDDLGRPKMVFYIRDNIESRIKCVVTGDHAYAFRDGLENMRGRGHVIVVLKMWRVNLVLLNYGLRLRVDYLTLGSIRFCRRLRSSDSLYYAVTLMFRDMGLKGLCKSGCSHCSPSSYLS</sequence>
<gene>
    <name evidence="1" type="ORF">F2Q68_00006631</name>
</gene>
<dbReference type="EMBL" id="QGKW02001660">
    <property type="protein sequence ID" value="KAF2580553.1"/>
    <property type="molecule type" value="Genomic_DNA"/>
</dbReference>
<dbReference type="AlphaFoldDB" id="A0A8S9JG58"/>
<dbReference type="SUPFAM" id="SSF50249">
    <property type="entry name" value="Nucleic acid-binding proteins"/>
    <property type="match status" value="1"/>
</dbReference>
<protein>
    <recommendedName>
        <fullName evidence="3">DUF223 domain-containing protein</fullName>
    </recommendedName>
</protein>
<evidence type="ECO:0008006" key="3">
    <source>
        <dbReference type="Google" id="ProtNLM"/>
    </source>
</evidence>
<proteinExistence type="predicted"/>